<dbReference type="EMBL" id="OBKZ01000031">
    <property type="protein sequence ID" value="SOB53534.1"/>
    <property type="molecule type" value="Genomic_DNA"/>
</dbReference>
<sequence>MCRKISVLIVDTSRVKVVSGWVNAYLRKSKMPFLFEELDSRENADLSSFLWRIVAGLLALRNLFFLVSRDQIFLNI</sequence>
<proteinExistence type="predicted"/>
<evidence type="ECO:0000313" key="1">
    <source>
        <dbReference type="EMBL" id="SOB53534.1"/>
    </source>
</evidence>
<reference evidence="1 2" key="1">
    <citation type="submission" date="2017-08" db="EMBL/GenBank/DDBJ databases">
        <authorList>
            <person name="Chaillou S."/>
        </authorList>
    </citation>
    <scope>NUCLEOTIDE SEQUENCE [LARGE SCALE GENOMIC DNA]</scope>
    <source>
        <strain evidence="1 2">MFPA15A1205</strain>
    </source>
</reference>
<organism evidence="1 2">
    <name type="scientific">Pseudomonas lundensis</name>
    <dbReference type="NCBI Taxonomy" id="86185"/>
    <lineage>
        <taxon>Bacteria</taxon>
        <taxon>Pseudomonadati</taxon>
        <taxon>Pseudomonadota</taxon>
        <taxon>Gammaproteobacteria</taxon>
        <taxon>Pseudomonadales</taxon>
        <taxon>Pseudomonadaceae</taxon>
        <taxon>Pseudomonas</taxon>
    </lineage>
</organism>
<evidence type="ECO:0000313" key="2">
    <source>
        <dbReference type="Proteomes" id="UP000219564"/>
    </source>
</evidence>
<dbReference type="Proteomes" id="UP000219564">
    <property type="component" value="Unassembled WGS sequence"/>
</dbReference>
<accession>A0AAX2HA36</accession>
<comment type="caution">
    <text evidence="1">The sequence shown here is derived from an EMBL/GenBank/DDBJ whole genome shotgun (WGS) entry which is preliminary data.</text>
</comment>
<name>A0AAX2HA36_9PSED</name>
<dbReference type="AlphaFoldDB" id="A0AAX2HA36"/>
<gene>
    <name evidence="1" type="ORF">PLUA15_370004</name>
</gene>
<protein>
    <submittedName>
        <fullName evidence="1">Uncharacterized protein</fullName>
    </submittedName>
</protein>